<dbReference type="GO" id="GO:0005549">
    <property type="term" value="F:odorant binding"/>
    <property type="evidence" value="ECO:0007669"/>
    <property type="project" value="InterPro"/>
</dbReference>
<evidence type="ECO:0000256" key="5">
    <source>
        <dbReference type="SAM" id="SignalP"/>
    </source>
</evidence>
<name>A0A7D0TDX2_9DIPT</name>
<keyword evidence="4 5" id="KW-0732">Signal</keyword>
<protein>
    <submittedName>
        <fullName evidence="6">Odorant-binding protein 13</fullName>
    </submittedName>
</protein>
<organism evidence="6">
    <name type="scientific">Propsilocerus akamusi</name>
    <dbReference type="NCBI Taxonomy" id="903466"/>
    <lineage>
        <taxon>Eukaryota</taxon>
        <taxon>Metazoa</taxon>
        <taxon>Ecdysozoa</taxon>
        <taxon>Arthropoda</taxon>
        <taxon>Hexapoda</taxon>
        <taxon>Insecta</taxon>
        <taxon>Pterygota</taxon>
        <taxon>Neoptera</taxon>
        <taxon>Endopterygota</taxon>
        <taxon>Diptera</taxon>
        <taxon>Nematocera</taxon>
        <taxon>Chironomoidea</taxon>
        <taxon>Chironomidae</taxon>
        <taxon>Propsilocerus</taxon>
    </lineage>
</organism>
<dbReference type="InterPro" id="IPR036728">
    <property type="entry name" value="PBP_GOBP_sf"/>
</dbReference>
<reference evidence="6" key="1">
    <citation type="submission" date="2019-07" db="EMBL/GenBank/DDBJ databases">
        <title>Identification and Expression Pattern of Chemosensory Genes from the Transcriptome of the Propsilocerus akamusi.</title>
        <authorList>
            <person name="Yan C."/>
            <person name="Pan L."/>
        </authorList>
    </citation>
    <scope>NUCLEOTIDE SEQUENCE</scope>
</reference>
<dbReference type="PANTHER" id="PTHR11857">
    <property type="entry name" value="ODORANT BINDING PROTEIN-RELATED"/>
    <property type="match status" value="1"/>
</dbReference>
<evidence type="ECO:0000256" key="3">
    <source>
        <dbReference type="ARBA" id="ARBA00022525"/>
    </source>
</evidence>
<dbReference type="AlphaFoldDB" id="A0A7D0TDX2"/>
<dbReference type="EMBL" id="MN133004">
    <property type="protein sequence ID" value="QGW50677.1"/>
    <property type="molecule type" value="mRNA"/>
</dbReference>
<feature type="signal peptide" evidence="5">
    <location>
        <begin position="1"/>
        <end position="18"/>
    </location>
</feature>
<dbReference type="SUPFAM" id="SSF47565">
    <property type="entry name" value="Insect pheromone/odorant-binding proteins"/>
    <property type="match status" value="1"/>
</dbReference>
<comment type="similarity">
    <text evidence="2">Belongs to the PBP/GOBP family.</text>
</comment>
<dbReference type="InterPro" id="IPR006170">
    <property type="entry name" value="PBP/GOBP"/>
</dbReference>
<dbReference type="GO" id="GO:0007608">
    <property type="term" value="P:sensory perception of smell"/>
    <property type="evidence" value="ECO:0007669"/>
    <property type="project" value="TreeGrafter"/>
</dbReference>
<proteinExistence type="evidence at transcript level"/>
<accession>A0A7D0TDX2</accession>
<dbReference type="PANTHER" id="PTHR11857:SF43">
    <property type="entry name" value="GEO07291P1-RELATED"/>
    <property type="match status" value="1"/>
</dbReference>
<evidence type="ECO:0000256" key="4">
    <source>
        <dbReference type="ARBA" id="ARBA00022729"/>
    </source>
</evidence>
<dbReference type="Gene3D" id="1.10.238.20">
    <property type="entry name" value="Pheromone/general odorant binding protein domain"/>
    <property type="match status" value="1"/>
</dbReference>
<dbReference type="Pfam" id="PF01395">
    <property type="entry name" value="PBP_GOBP"/>
    <property type="match status" value="1"/>
</dbReference>
<sequence length="142" mass="16179">MKVIVAVVLTLLIVNAHSDHSAHSLTDEQLQIIEGHTTYCSEKSGIEIADAKKIRFSVIEDADEKNQCFTKCFFEQTGFMDEEGNLKKEVMLEKLAKHKDEAITEKITKIIDECTLLEGDTICNKSFKIHNCYWSKVHPHPQ</sequence>
<evidence type="ECO:0000313" key="6">
    <source>
        <dbReference type="EMBL" id="QGW50677.1"/>
    </source>
</evidence>
<evidence type="ECO:0000256" key="2">
    <source>
        <dbReference type="ARBA" id="ARBA00008098"/>
    </source>
</evidence>
<keyword evidence="3" id="KW-0964">Secreted</keyword>
<dbReference type="SMART" id="SM00708">
    <property type="entry name" value="PhBP"/>
    <property type="match status" value="1"/>
</dbReference>
<dbReference type="GO" id="GO:0005615">
    <property type="term" value="C:extracellular space"/>
    <property type="evidence" value="ECO:0007669"/>
    <property type="project" value="TreeGrafter"/>
</dbReference>
<evidence type="ECO:0000256" key="1">
    <source>
        <dbReference type="ARBA" id="ARBA00004613"/>
    </source>
</evidence>
<dbReference type="CDD" id="cd23992">
    <property type="entry name" value="PBP_GOBP"/>
    <property type="match status" value="1"/>
</dbReference>
<feature type="chain" id="PRO_5027728738" evidence="5">
    <location>
        <begin position="19"/>
        <end position="142"/>
    </location>
</feature>
<comment type="subcellular location">
    <subcellularLocation>
        <location evidence="1">Secreted</location>
    </subcellularLocation>
</comment>